<dbReference type="PATRIC" id="fig|931276.5.peg.3668"/>
<dbReference type="HOGENOM" id="CLU_745362_0_0_9"/>
<protein>
    <submittedName>
        <fullName evidence="1">Uncharacterized protein</fullName>
    </submittedName>
</protein>
<dbReference type="KEGG" id="csr:Cspa_c36410"/>
<organism evidence="1 2">
    <name type="scientific">Clostridium saccharoperbutylacetonicum N1-4(HMT)</name>
    <dbReference type="NCBI Taxonomy" id="931276"/>
    <lineage>
        <taxon>Bacteria</taxon>
        <taxon>Bacillati</taxon>
        <taxon>Bacillota</taxon>
        <taxon>Clostridia</taxon>
        <taxon>Eubacteriales</taxon>
        <taxon>Clostridiaceae</taxon>
        <taxon>Clostridium</taxon>
    </lineage>
</organism>
<evidence type="ECO:0000313" key="2">
    <source>
        <dbReference type="Proteomes" id="UP000011728"/>
    </source>
</evidence>
<reference evidence="1 2" key="1">
    <citation type="submission" date="2013-02" db="EMBL/GenBank/DDBJ databases">
        <title>Genome sequence of Clostridium saccharoperbutylacetonicum N1-4(HMT).</title>
        <authorList>
            <person name="Poehlein A."/>
            <person name="Daniel R."/>
        </authorList>
    </citation>
    <scope>NUCLEOTIDE SEQUENCE [LARGE SCALE GENOMIC DNA]</scope>
    <source>
        <strain evidence="2">N1-4(HMT)</strain>
    </source>
</reference>
<dbReference type="EMBL" id="CP004121">
    <property type="protein sequence ID" value="AGF57401.1"/>
    <property type="molecule type" value="Genomic_DNA"/>
</dbReference>
<dbReference type="eggNOG" id="ENOG50348B2">
    <property type="taxonomic scope" value="Bacteria"/>
</dbReference>
<proteinExistence type="predicted"/>
<dbReference type="RefSeq" id="WP_015393717.1">
    <property type="nucleotide sequence ID" value="NC_020291.1"/>
</dbReference>
<dbReference type="OrthoDB" id="2082529at2"/>
<dbReference type="AlphaFoldDB" id="M1MRM4"/>
<accession>M1MRM4</accession>
<dbReference type="Proteomes" id="UP000011728">
    <property type="component" value="Chromosome"/>
</dbReference>
<sequence length="371" mass="42884">MSKLTIARYKEGYIGISDYNKDIHKNGEIFCPFCNPPLEVTGVENDFFRALPGREGHNCGRRVVKYFDADWAGRKLIETLGGENGEVKVIIDINSLEKIGKDLHKMKKPQKPDEDCSKDEIEIYNRYTTYKKVLRDVVRTVIQMKNFIEKNSIDNLNKIKFVYKMGTEELRINEVVKLIDEIDPSLHNKVKFIIYKVESVKIRDGKIYINSYETEWINLAVSFAYPSKTNKTGIKKDDIVIAFGTVSYYRPKNKYYLNILNDLNIVKTDDEALKKLFESKEITKKDINKYSTKNKITDNIEKDEIKININSMIVPQTIASIKHEQNENNKLESVSIDNIKQPIIEESNDKDKKKTGFLKTAIIGLSKLFGK</sequence>
<gene>
    <name evidence="1" type="ORF">Cspa_c36410</name>
</gene>
<keyword evidence="2" id="KW-1185">Reference proteome</keyword>
<name>M1MRM4_9CLOT</name>
<evidence type="ECO:0000313" key="1">
    <source>
        <dbReference type="EMBL" id="AGF57401.1"/>
    </source>
</evidence>